<dbReference type="GO" id="GO:0005802">
    <property type="term" value="C:trans-Golgi network"/>
    <property type="evidence" value="ECO:0007669"/>
    <property type="project" value="EnsemblFungi"/>
</dbReference>
<dbReference type="GO" id="GO:0006891">
    <property type="term" value="P:intra-Golgi vesicle-mediated transport"/>
    <property type="evidence" value="ECO:0007669"/>
    <property type="project" value="EnsemblFungi"/>
</dbReference>
<dbReference type="InterPro" id="IPR045126">
    <property type="entry name" value="TRAPPC10/Trs130"/>
</dbReference>
<dbReference type="OrthoDB" id="10256906at2759"/>
<evidence type="ECO:0000256" key="2">
    <source>
        <dbReference type="ARBA" id="ARBA00022448"/>
    </source>
</evidence>
<keyword evidence="10" id="KW-1185">Reference proteome</keyword>
<dbReference type="Pfam" id="PF12584">
    <property type="entry name" value="TRAPPC10"/>
    <property type="match status" value="1"/>
</dbReference>
<feature type="domain" description="TRAPPC10/Trs130 C-terminal" evidence="5">
    <location>
        <begin position="1060"/>
        <end position="1161"/>
    </location>
</feature>
<organism evidence="9 10">
    <name type="scientific">Henningerozyma blattae (strain ATCC 34711 / CBS 6284 / DSM 70876 / NBRC 10599 / NRRL Y-10934 / UCD 77-7)</name>
    <name type="common">Yeast</name>
    <name type="synonym">Tetrapisispora blattae</name>
    <dbReference type="NCBI Taxonomy" id="1071380"/>
    <lineage>
        <taxon>Eukaryota</taxon>
        <taxon>Fungi</taxon>
        <taxon>Dikarya</taxon>
        <taxon>Ascomycota</taxon>
        <taxon>Saccharomycotina</taxon>
        <taxon>Saccharomycetes</taxon>
        <taxon>Saccharomycetales</taxon>
        <taxon>Saccharomycetaceae</taxon>
        <taxon>Henningerozyma</taxon>
    </lineage>
</organism>
<dbReference type="HOGENOM" id="CLU_009596_0_0_1"/>
<dbReference type="GO" id="GO:0005769">
    <property type="term" value="C:early endosome"/>
    <property type="evidence" value="ECO:0007669"/>
    <property type="project" value="EnsemblFungi"/>
</dbReference>
<sequence length="1179" mass="138002">MPQGVVISYFDPFDTFDAVKDEFLKVLDLSNVHWKSTDGNLKTIDRISVKLLTETNSNEKMIQVSKPFIKFLVVTCKSIDDYRSKVRPLIRQWLPENYLHSSGNDSTIIEDFNKKKSNKEDRNMEKILRSMNSKPIILLYSNAEVINSTLFKSTTLIEKFNKDFPDIQTLEIKSVYKSPNEKMQFWNNLSSTLKNYLLDIFEDRLNFLNNHLNNLELTEQNLNNILILRENVLDLLSEFNILDKANEQLNLLQDIVETHLKSKLLKGSLEIPFKLKVHSNANDDTNDNDDNFNNDGHFVSIDKLISQNDMSIFQLNKYFFQKNIRLLHLEPSTTIRFYKTYKLLKGFIKNIDIEFKDDPNLLLFKYHLLDRLLTLLDEIYLPNNTTNSLLPVSTTNSALPPLYIEIRAQMLLFQRDCWLQGILQNTEYKLVGKSYPHNPLSVKSNFSDIVSLYKTESSFQDEFMNLTKKIIGIFSQCNGNYDRTIDLLSVEIGLIHYQRKEYSKAINVFTSAYEYYSNSNWNLIGLGILNVFVDSLNKCENLKYLKIDNTNVPVSTILCNSYLNILKMNQKNDEKLKLWEKFKDSLTNLSDTLLYKFDHYFKIKYSTKIDIPRPNTYSIDINIDNFLIPDEIDVDSIILTFHNVIPNNFDEDNDILIFQTENVKLKKNINKITLYSTSISFANFKIMSCEVNIGNTTFIKKFKFNKHKISYPILQIVPLYNENNFEVDIRQDTEMTLGEYLFKLKYKNVEKIKDLNIKIDVLPDEPTDLPEEPSNKNGFEKKYPVSLSNKKKQYFMEITKDELVHKFQYYINKNGGTFYLYVKSTFTLIDDDSKTEYSEVKILSFLNHIPISVSVEDIFKKNAFYFKFFLNVSTGHEPIVLHQSSLIPNKSNNEKYKIFGNYKPSEPIYLTDGDIENCLNCYSIKPEGIKFDSNDSFKLSMKYNTLKEQLDLLVTDAILVGGEILWYEQFEKWKLYWEREVLPLLIYDFEDFEKSKKIKLIPEILNINRLNNCFMNLGIPLNVSKVMLKCLRDIEEGIKLSDIDVAAYSKNIVGKQLNIPVQLPEFEQLFHVEFFPETIRDTVELGVPISYTVKIESIGSKWGVQNNDEEFIFELLNNNEWLIHGKKRIRIKNCNSEFKIIFVPMRKGYYALPKVEIFNLEGEQCRVDNPNLFETILVF</sequence>
<dbReference type="eggNOG" id="KOG1931">
    <property type="taxonomic scope" value="Eukaryota"/>
</dbReference>
<keyword evidence="3" id="KW-0333">Golgi apparatus</keyword>
<dbReference type="Pfam" id="PF24967">
    <property type="entry name" value="NTS_TR130"/>
    <property type="match status" value="1"/>
</dbReference>
<evidence type="ECO:0000256" key="1">
    <source>
        <dbReference type="ARBA" id="ARBA00004555"/>
    </source>
</evidence>
<dbReference type="EMBL" id="HE806317">
    <property type="protein sequence ID" value="CCH59188.1"/>
    <property type="molecule type" value="Genomic_DNA"/>
</dbReference>
<keyword evidence="4" id="KW-0175">Coiled coil</keyword>
<dbReference type="PANTHER" id="PTHR13251">
    <property type="entry name" value="EPILEPSY HOLOPROSENCEPHALY CANDIDATE 1/TMEM1"/>
    <property type="match status" value="1"/>
</dbReference>
<dbReference type="GeneID" id="14494767"/>
<dbReference type="STRING" id="1071380.I2GYI6"/>
<dbReference type="GO" id="GO:0034498">
    <property type="term" value="P:early endosome to Golgi transport"/>
    <property type="evidence" value="ECO:0007669"/>
    <property type="project" value="EnsemblFungi"/>
</dbReference>
<dbReference type="PANTHER" id="PTHR13251:SF3">
    <property type="entry name" value="TRAFFICKING PROTEIN PARTICLE COMPLEX SUBUNIT 10"/>
    <property type="match status" value="1"/>
</dbReference>
<dbReference type="KEGG" id="tbl:TBLA_0B03470"/>
<feature type="domain" description="Trs130 NTS" evidence="8">
    <location>
        <begin position="339"/>
        <end position="585"/>
    </location>
</feature>
<dbReference type="GO" id="GO:0016236">
    <property type="term" value="P:macroautophagy"/>
    <property type="evidence" value="ECO:0007669"/>
    <property type="project" value="EnsemblFungi"/>
</dbReference>
<evidence type="ECO:0008006" key="11">
    <source>
        <dbReference type="Google" id="ProtNLM"/>
    </source>
</evidence>
<evidence type="ECO:0000259" key="7">
    <source>
        <dbReference type="Pfam" id="PF24966"/>
    </source>
</evidence>
<name>I2GYI6_HENB6</name>
<dbReference type="Pfam" id="PF24966">
    <property type="entry name" value="Ig_TR130_2nd"/>
    <property type="match status" value="1"/>
</dbReference>
<dbReference type="InterPro" id="IPR056913">
    <property type="entry name" value="TRAPPC10/Trs130_N"/>
</dbReference>
<keyword evidence="2" id="KW-0813">Transport</keyword>
<comment type="subcellular location">
    <subcellularLocation>
        <location evidence="1">Golgi apparatus</location>
    </subcellularLocation>
</comment>
<dbReference type="GO" id="GO:0005085">
    <property type="term" value="F:guanyl-nucleotide exchange factor activity"/>
    <property type="evidence" value="ECO:0007669"/>
    <property type="project" value="EnsemblFungi"/>
</dbReference>
<dbReference type="InterPro" id="IPR056916">
    <property type="entry name" value="NTS_TR130"/>
</dbReference>
<dbReference type="FunCoup" id="I2GYI6">
    <property type="interactions" value="82"/>
</dbReference>
<dbReference type="Pfam" id="PF23036">
    <property type="entry name" value="TRAPPC10_1st"/>
    <property type="match status" value="1"/>
</dbReference>
<evidence type="ECO:0000313" key="9">
    <source>
        <dbReference type="EMBL" id="CCH59188.1"/>
    </source>
</evidence>
<evidence type="ECO:0000313" key="10">
    <source>
        <dbReference type="Proteomes" id="UP000002866"/>
    </source>
</evidence>
<evidence type="ECO:0000259" key="8">
    <source>
        <dbReference type="Pfam" id="PF24967"/>
    </source>
</evidence>
<dbReference type="GO" id="GO:0005829">
    <property type="term" value="C:cytosol"/>
    <property type="evidence" value="ECO:0007669"/>
    <property type="project" value="GOC"/>
</dbReference>
<dbReference type="AlphaFoldDB" id="I2GYI6"/>
<feature type="domain" description="TRAPPC10/Trs130 N-terminal" evidence="6">
    <location>
        <begin position="5"/>
        <end position="328"/>
    </location>
</feature>
<dbReference type="Proteomes" id="UP000002866">
    <property type="component" value="Chromosome 2"/>
</dbReference>
<proteinExistence type="predicted"/>
<dbReference type="OMA" id="DYLNAYE"/>
<evidence type="ECO:0000259" key="5">
    <source>
        <dbReference type="Pfam" id="PF12584"/>
    </source>
</evidence>
<protein>
    <recommendedName>
        <fullName evidence="11">Trafficking protein particle complex subunit 11 domain-containing protein</fullName>
    </recommendedName>
</protein>
<dbReference type="InParanoid" id="I2GYI6"/>
<dbReference type="GO" id="GO:1990071">
    <property type="term" value="C:TRAPPII protein complex"/>
    <property type="evidence" value="ECO:0007669"/>
    <property type="project" value="EnsemblFungi"/>
</dbReference>
<accession>I2GYI6</accession>
<dbReference type="InterPro" id="IPR056915">
    <property type="entry name" value="Ig_TR130_2nd"/>
</dbReference>
<dbReference type="GO" id="GO:0032258">
    <property type="term" value="P:cytoplasm to vacuole targeting by the Cvt pathway"/>
    <property type="evidence" value="ECO:0007669"/>
    <property type="project" value="EnsemblFungi"/>
</dbReference>
<dbReference type="RefSeq" id="XP_004178707.1">
    <property type="nucleotide sequence ID" value="XM_004178659.1"/>
</dbReference>
<gene>
    <name evidence="9" type="primary">TBLA0B03470</name>
    <name evidence="9" type="ORF">TBLA_0B03470</name>
</gene>
<evidence type="ECO:0000256" key="4">
    <source>
        <dbReference type="SAM" id="Coils"/>
    </source>
</evidence>
<evidence type="ECO:0000256" key="3">
    <source>
        <dbReference type="ARBA" id="ARBA00023034"/>
    </source>
</evidence>
<reference evidence="9 10" key="1">
    <citation type="journal article" date="2011" name="Proc. Natl. Acad. Sci. U.S.A.">
        <title>Evolutionary erosion of yeast sex chromosomes by mating-type switching accidents.</title>
        <authorList>
            <person name="Gordon J.L."/>
            <person name="Armisen D."/>
            <person name="Proux-Wera E."/>
            <person name="Oheigeartaigh S.S."/>
            <person name="Byrne K.P."/>
            <person name="Wolfe K.H."/>
        </authorList>
    </citation>
    <scope>NUCLEOTIDE SEQUENCE [LARGE SCALE GENOMIC DNA]</scope>
    <source>
        <strain evidence="10">ATCC 34711 / CBS 6284 / DSM 70876 / NBRC 10599 / NRRL Y-10934 / UCD 77-7</strain>
    </source>
</reference>
<evidence type="ECO:0000259" key="6">
    <source>
        <dbReference type="Pfam" id="PF23036"/>
    </source>
</evidence>
<feature type="domain" description="Trs130 second Ig-like" evidence="7">
    <location>
        <begin position="741"/>
        <end position="845"/>
    </location>
</feature>
<dbReference type="InterPro" id="IPR022233">
    <property type="entry name" value="TRAPPC10/Trs130_C"/>
</dbReference>
<feature type="coiled-coil region" evidence="4">
    <location>
        <begin position="198"/>
        <end position="262"/>
    </location>
</feature>